<dbReference type="Gene3D" id="3.40.1500.20">
    <property type="match status" value="1"/>
</dbReference>
<evidence type="ECO:0000256" key="2">
    <source>
        <dbReference type="ARBA" id="ARBA00023002"/>
    </source>
</evidence>
<dbReference type="InterPro" id="IPR009249">
    <property type="entry name" value="Ferredoxin-dep_bilin_Rdtase"/>
</dbReference>
<protein>
    <recommendedName>
        <fullName evidence="5">Phytochromobilin:ferredoxin oxidoreductase, chloroplastic</fullName>
    </recommendedName>
</protein>
<dbReference type="PANTHER" id="PTHR34557:SF1">
    <property type="entry name" value="PHYTOCHROMOBILIN:FERREDOXIN OXIDOREDUCTASE, CHLOROPLASTIC"/>
    <property type="match status" value="1"/>
</dbReference>
<evidence type="ECO:0000256" key="3">
    <source>
        <dbReference type="SAM" id="MobiDB-lite"/>
    </source>
</evidence>
<name>A0A6V7PCE3_ANACO</name>
<dbReference type="AlphaFoldDB" id="A0A6V7PCE3"/>
<organism evidence="4">
    <name type="scientific">Ananas comosus var. bracteatus</name>
    <name type="common">red pineapple</name>
    <dbReference type="NCBI Taxonomy" id="296719"/>
    <lineage>
        <taxon>Eukaryota</taxon>
        <taxon>Viridiplantae</taxon>
        <taxon>Streptophyta</taxon>
        <taxon>Embryophyta</taxon>
        <taxon>Tracheophyta</taxon>
        <taxon>Spermatophyta</taxon>
        <taxon>Magnoliopsida</taxon>
        <taxon>Liliopsida</taxon>
        <taxon>Poales</taxon>
        <taxon>Bromeliaceae</taxon>
        <taxon>Bromelioideae</taxon>
        <taxon>Ananas</taxon>
    </lineage>
</organism>
<accession>A0A6V7PCE3</accession>
<dbReference type="Pfam" id="PF05996">
    <property type="entry name" value="Fe_bilin_red"/>
    <property type="match status" value="1"/>
</dbReference>
<comment type="similarity">
    <text evidence="1">Belongs to the HY2 family.</text>
</comment>
<dbReference type="PANTHER" id="PTHR34557">
    <property type="entry name" value="PHYTOCHROMOBILIN:FERREDOXIN OXIDOREDUCTASE, CHLOROPLASTIC"/>
    <property type="match status" value="1"/>
</dbReference>
<evidence type="ECO:0008006" key="5">
    <source>
        <dbReference type="Google" id="ProtNLM"/>
    </source>
</evidence>
<gene>
    <name evidence="4" type="ORF">CB5_LOCUS11555</name>
</gene>
<dbReference type="GO" id="GO:0050897">
    <property type="term" value="F:cobalt ion binding"/>
    <property type="evidence" value="ECO:0007669"/>
    <property type="project" value="InterPro"/>
</dbReference>
<sequence>MDLSGLSFKNSSTSLSTTPNSAPPSPLISPPRSSNPSRPKTATRPFSPRFHSRPPKLDSSAVWRSQMIMRCGFSTLVVYLAVCRDLNPLYDVTVQRDYKEKYFKKLMPLGQKYAELFPWGGKITSESMKFFSPIVIWTTFSTSRDKHDDLYSAFVDYYKAWLELMDEAVEEKDVPQILHNCEAQHKYLTWRAEKDPGYPLLKKLVGESLAKDLVRNFLFEGVDTLGTNTFLDYFPEYRCEDGGVNQKRSMIGKSYETRPWDAKGEFTGG</sequence>
<dbReference type="EMBL" id="LR862147">
    <property type="protein sequence ID" value="CAD1828344.1"/>
    <property type="molecule type" value="Genomic_DNA"/>
</dbReference>
<feature type="compositionally biased region" description="Low complexity" evidence="3">
    <location>
        <begin position="10"/>
        <end position="20"/>
    </location>
</feature>
<proteinExistence type="inferred from homology"/>
<feature type="compositionally biased region" description="Low complexity" evidence="3">
    <location>
        <begin position="30"/>
        <end position="49"/>
    </location>
</feature>
<evidence type="ECO:0000256" key="1">
    <source>
        <dbReference type="ARBA" id="ARBA00006908"/>
    </source>
</evidence>
<evidence type="ECO:0000313" key="4">
    <source>
        <dbReference type="EMBL" id="CAD1828344.1"/>
    </source>
</evidence>
<dbReference type="GO" id="GO:0050619">
    <property type="term" value="F:phytochromobilin:ferredoxin oxidoreductase activity"/>
    <property type="evidence" value="ECO:0007669"/>
    <property type="project" value="TreeGrafter"/>
</dbReference>
<reference evidence="4" key="1">
    <citation type="submission" date="2020-07" db="EMBL/GenBank/DDBJ databases">
        <authorList>
            <person name="Lin J."/>
        </authorList>
    </citation>
    <scope>NUCLEOTIDE SEQUENCE</scope>
</reference>
<keyword evidence="2" id="KW-0560">Oxidoreductase</keyword>
<feature type="region of interest" description="Disordered" evidence="3">
    <location>
        <begin position="1"/>
        <end position="57"/>
    </location>
</feature>
<dbReference type="GO" id="GO:0010024">
    <property type="term" value="P:phytochromobilin biosynthetic process"/>
    <property type="evidence" value="ECO:0007669"/>
    <property type="project" value="InterPro"/>
</dbReference>